<sequence length="214" mass="23553">MQGSKHAWLLLIAIVFFGCNQSNDPSSTGHQHESEHGPDGEQIVVERVTDEVQKAMGDPKAVVELFLTSLREGNTTTTSRLLTNKARTETAKHDMVVHPPGSETAQFVVGQIIYTTEARDIAHVESNWTDVDEAGRRQSYEIVWILRKEAVGWGVAGMATELFSGEAPLVMNFEDPLDMLAQQQRAELELTRRGSVTAGSTQVMPASHSSPLNR</sequence>
<proteinExistence type="predicted"/>
<accession>A0A2S8GRL7</accession>
<dbReference type="PROSITE" id="PS51257">
    <property type="entry name" value="PROKAR_LIPOPROTEIN"/>
    <property type="match status" value="1"/>
</dbReference>
<dbReference type="Proteomes" id="UP000237819">
    <property type="component" value="Unassembled WGS sequence"/>
</dbReference>
<evidence type="ECO:0000256" key="1">
    <source>
        <dbReference type="SAM" id="MobiDB-lite"/>
    </source>
</evidence>
<dbReference type="RefSeq" id="WP_105334523.1">
    <property type="nucleotide sequence ID" value="NZ_PUHZ01000006.1"/>
</dbReference>
<feature type="compositionally biased region" description="Polar residues" evidence="1">
    <location>
        <begin position="197"/>
        <end position="214"/>
    </location>
</feature>
<organism evidence="2 3">
    <name type="scientific">Blastopirellula marina</name>
    <dbReference type="NCBI Taxonomy" id="124"/>
    <lineage>
        <taxon>Bacteria</taxon>
        <taxon>Pseudomonadati</taxon>
        <taxon>Planctomycetota</taxon>
        <taxon>Planctomycetia</taxon>
        <taxon>Pirellulales</taxon>
        <taxon>Pirellulaceae</taxon>
        <taxon>Blastopirellula</taxon>
    </lineage>
</organism>
<protein>
    <submittedName>
        <fullName evidence="2">Uncharacterized protein</fullName>
    </submittedName>
</protein>
<dbReference type="EMBL" id="PUHZ01000006">
    <property type="protein sequence ID" value="PQO47073.1"/>
    <property type="molecule type" value="Genomic_DNA"/>
</dbReference>
<evidence type="ECO:0000313" key="3">
    <source>
        <dbReference type="Proteomes" id="UP000237819"/>
    </source>
</evidence>
<dbReference type="OrthoDB" id="292759at2"/>
<dbReference type="AlphaFoldDB" id="A0A2S8GRL7"/>
<reference evidence="2 3" key="1">
    <citation type="submission" date="2018-02" db="EMBL/GenBank/DDBJ databases">
        <title>Comparative genomes isolates from brazilian mangrove.</title>
        <authorList>
            <person name="Araujo J.E."/>
            <person name="Taketani R.G."/>
            <person name="Silva M.C.P."/>
            <person name="Loureco M.V."/>
            <person name="Andreote F.D."/>
        </authorList>
    </citation>
    <scope>NUCLEOTIDE SEQUENCE [LARGE SCALE GENOMIC DNA]</scope>
    <source>
        <strain evidence="2 3">Nap-Phe MGV</strain>
    </source>
</reference>
<feature type="region of interest" description="Disordered" evidence="1">
    <location>
        <begin position="192"/>
        <end position="214"/>
    </location>
</feature>
<name>A0A2S8GRL7_9BACT</name>
<comment type="caution">
    <text evidence="2">The sequence shown here is derived from an EMBL/GenBank/DDBJ whole genome shotgun (WGS) entry which is preliminary data.</text>
</comment>
<evidence type="ECO:0000313" key="2">
    <source>
        <dbReference type="EMBL" id="PQO47073.1"/>
    </source>
</evidence>
<gene>
    <name evidence="2" type="ORF">C5Y93_06160</name>
</gene>